<sequence length="159" mass="18244">MAHGGREIAKVDSEGTNPQPIIYSDPAKGFYTQIHSAANVQFNGKMTVYMGSEGYKKKNIKPRKPVTKSAEPVTLDQLLDIKDRLGRDWKDLGRRFKFDDALLEQMQHDYRDNMSELNYQILSRWQRENPHQATQANLAKIFVAMCRGDLSDLLAEQEI</sequence>
<dbReference type="CDD" id="cd01670">
    <property type="entry name" value="Death"/>
    <property type="match status" value="1"/>
</dbReference>
<keyword evidence="3" id="KW-1185">Reference proteome</keyword>
<organism evidence="2 3">
    <name type="scientific">Candidula unifasciata</name>
    <dbReference type="NCBI Taxonomy" id="100452"/>
    <lineage>
        <taxon>Eukaryota</taxon>
        <taxon>Metazoa</taxon>
        <taxon>Spiralia</taxon>
        <taxon>Lophotrochozoa</taxon>
        <taxon>Mollusca</taxon>
        <taxon>Gastropoda</taxon>
        <taxon>Heterobranchia</taxon>
        <taxon>Euthyneura</taxon>
        <taxon>Panpulmonata</taxon>
        <taxon>Eupulmonata</taxon>
        <taxon>Stylommatophora</taxon>
        <taxon>Helicina</taxon>
        <taxon>Helicoidea</taxon>
        <taxon>Geomitridae</taxon>
        <taxon>Candidula</taxon>
    </lineage>
</organism>
<name>A0A8S3YH64_9EUPU</name>
<dbReference type="Gene3D" id="1.10.533.10">
    <property type="entry name" value="Death Domain, Fas"/>
    <property type="match status" value="1"/>
</dbReference>
<dbReference type="OrthoDB" id="6079147at2759"/>
<dbReference type="EMBL" id="CAJHNH020000155">
    <property type="protein sequence ID" value="CAG5115718.1"/>
    <property type="molecule type" value="Genomic_DNA"/>
</dbReference>
<dbReference type="Proteomes" id="UP000678393">
    <property type="component" value="Unassembled WGS sequence"/>
</dbReference>
<evidence type="ECO:0000259" key="1">
    <source>
        <dbReference type="PROSITE" id="PS50017"/>
    </source>
</evidence>
<dbReference type="SUPFAM" id="SSF47986">
    <property type="entry name" value="DEATH domain"/>
    <property type="match status" value="1"/>
</dbReference>
<protein>
    <recommendedName>
        <fullName evidence="1">Death domain-containing protein</fullName>
    </recommendedName>
</protein>
<evidence type="ECO:0000313" key="2">
    <source>
        <dbReference type="EMBL" id="CAG5115718.1"/>
    </source>
</evidence>
<dbReference type="AlphaFoldDB" id="A0A8S3YH64"/>
<proteinExistence type="predicted"/>
<dbReference type="GO" id="GO:0007165">
    <property type="term" value="P:signal transduction"/>
    <property type="evidence" value="ECO:0007669"/>
    <property type="project" value="InterPro"/>
</dbReference>
<feature type="domain" description="Death" evidence="1">
    <location>
        <begin position="74"/>
        <end position="158"/>
    </location>
</feature>
<accession>A0A8S3YH64</accession>
<comment type="caution">
    <text evidence="2">The sequence shown here is derived from an EMBL/GenBank/DDBJ whole genome shotgun (WGS) entry which is preliminary data.</text>
</comment>
<dbReference type="Pfam" id="PF00531">
    <property type="entry name" value="Death"/>
    <property type="match status" value="1"/>
</dbReference>
<gene>
    <name evidence="2" type="ORF">CUNI_LOCUS1276</name>
</gene>
<dbReference type="PROSITE" id="PS50017">
    <property type="entry name" value="DEATH_DOMAIN"/>
    <property type="match status" value="1"/>
</dbReference>
<dbReference type="InterPro" id="IPR011029">
    <property type="entry name" value="DEATH-like_dom_sf"/>
</dbReference>
<evidence type="ECO:0000313" key="3">
    <source>
        <dbReference type="Proteomes" id="UP000678393"/>
    </source>
</evidence>
<dbReference type="InterPro" id="IPR000488">
    <property type="entry name" value="Death_dom"/>
</dbReference>
<reference evidence="2" key="1">
    <citation type="submission" date="2021-04" db="EMBL/GenBank/DDBJ databases">
        <authorList>
            <consortium name="Molecular Ecology Group"/>
        </authorList>
    </citation>
    <scope>NUCLEOTIDE SEQUENCE</scope>
</reference>
<dbReference type="SMART" id="SM00005">
    <property type="entry name" value="DEATH"/>
    <property type="match status" value="1"/>
</dbReference>